<feature type="domain" description="EAL" evidence="1">
    <location>
        <begin position="8"/>
        <end position="252"/>
    </location>
</feature>
<dbReference type="InterPro" id="IPR035919">
    <property type="entry name" value="EAL_sf"/>
</dbReference>
<sequence length="268" mass="28540">MSALPVPPRSAPSAPQRRSASGAFAIAFQPIVDLDRREVFAYEALGRRAGSDGAAALFAGLDAPARADLERRLARAALRAAAHLPGAQRLSINLGPSMLGDPIALHELHRQAQTLGLDGRRIVFEFPESSPIARSAWSQAQRLLRDWGYATAIDDFGAGYAGLELLADCAPDLIKIDIGLVRGIAADRARQVIVAGLVSIAAQLGIALIAEGVETQADAAQLKSMGIVLQQGYLYARAQVGRWPQPAPETWAATGVRAIDRRADRSIR</sequence>
<dbReference type="SMART" id="SM00052">
    <property type="entry name" value="EAL"/>
    <property type="match status" value="1"/>
</dbReference>
<dbReference type="CDD" id="cd01948">
    <property type="entry name" value="EAL"/>
    <property type="match status" value="1"/>
</dbReference>
<dbReference type="Pfam" id="PF00563">
    <property type="entry name" value="EAL"/>
    <property type="match status" value="1"/>
</dbReference>
<dbReference type="PANTHER" id="PTHR33121">
    <property type="entry name" value="CYCLIC DI-GMP PHOSPHODIESTERASE PDEF"/>
    <property type="match status" value="1"/>
</dbReference>
<dbReference type="EMBL" id="CP159925">
    <property type="protein sequence ID" value="XCO73527.1"/>
    <property type="molecule type" value="Genomic_DNA"/>
</dbReference>
<dbReference type="AlphaFoldDB" id="A0AAU8MRQ3"/>
<dbReference type="PROSITE" id="PS50883">
    <property type="entry name" value="EAL"/>
    <property type="match status" value="1"/>
</dbReference>
<evidence type="ECO:0000313" key="2">
    <source>
        <dbReference type="EMBL" id="XCO73527.1"/>
    </source>
</evidence>
<dbReference type="GO" id="GO:0071111">
    <property type="term" value="F:cyclic-guanylate-specific phosphodiesterase activity"/>
    <property type="evidence" value="ECO:0007669"/>
    <property type="project" value="InterPro"/>
</dbReference>
<accession>A0AAU8MRQ3</accession>
<dbReference type="PANTHER" id="PTHR33121:SF15">
    <property type="entry name" value="BLUE LIGHT- AND TEMPERATURE-REGULATED ANTIREPRESSOR BLUF"/>
    <property type="match status" value="1"/>
</dbReference>
<evidence type="ECO:0000259" key="1">
    <source>
        <dbReference type="PROSITE" id="PS50883"/>
    </source>
</evidence>
<reference evidence="2" key="1">
    <citation type="submission" date="2024-06" db="EMBL/GenBank/DDBJ databases">
        <authorList>
            <person name="Li S."/>
        </authorList>
    </citation>
    <scope>NUCLEOTIDE SEQUENCE</scope>
    <source>
        <strain evidence="2">SR10</strain>
    </source>
</reference>
<protein>
    <submittedName>
        <fullName evidence="2">EAL domain-containing protein</fullName>
    </submittedName>
</protein>
<dbReference type="InterPro" id="IPR001633">
    <property type="entry name" value="EAL_dom"/>
</dbReference>
<organism evidence="2">
    <name type="scientific">Lysobacter firmicutimachus</name>
    <dbReference type="NCBI Taxonomy" id="1792846"/>
    <lineage>
        <taxon>Bacteria</taxon>
        <taxon>Pseudomonadati</taxon>
        <taxon>Pseudomonadota</taxon>
        <taxon>Gammaproteobacteria</taxon>
        <taxon>Lysobacterales</taxon>
        <taxon>Lysobacteraceae</taxon>
        <taxon>Lysobacter</taxon>
    </lineage>
</organism>
<dbReference type="InterPro" id="IPR050706">
    <property type="entry name" value="Cyclic-di-GMP_PDE-like"/>
</dbReference>
<name>A0AAU8MRQ3_9GAMM</name>
<dbReference type="Gene3D" id="3.20.20.450">
    <property type="entry name" value="EAL domain"/>
    <property type="match status" value="1"/>
</dbReference>
<gene>
    <name evidence="2" type="ORF">ABU614_14095</name>
</gene>
<dbReference type="RefSeq" id="WP_363796480.1">
    <property type="nucleotide sequence ID" value="NZ_CP159925.1"/>
</dbReference>
<dbReference type="SUPFAM" id="SSF141868">
    <property type="entry name" value="EAL domain-like"/>
    <property type="match status" value="1"/>
</dbReference>
<proteinExistence type="predicted"/>